<name>A0AAD0PGH0_PSEPU</name>
<keyword evidence="1" id="KW-0175">Coiled coil</keyword>
<dbReference type="Proteomes" id="UP000251617">
    <property type="component" value="Chromosome"/>
</dbReference>
<evidence type="ECO:0000313" key="3">
    <source>
        <dbReference type="Proteomes" id="UP000251617"/>
    </source>
</evidence>
<dbReference type="EMBL" id="CP030750">
    <property type="protein sequence ID" value="AXA27336.1"/>
    <property type="molecule type" value="Genomic_DNA"/>
</dbReference>
<gene>
    <name evidence="2" type="ORF">C1S65_25660</name>
</gene>
<dbReference type="RefSeq" id="WP_112899455.1">
    <property type="nucleotide sequence ID" value="NZ_CP030750.1"/>
</dbReference>
<sequence length="191" mass="22143">MGPVFARSSPPLTNEDQDHIEMLWGQHQISLNYPVTRLSLREHIVSPPSSSDSSYAVVAFQRSPEHLEEQLERAISELAGPSSGMNTLQRLQQQIDAVDTLLVNYQRDLQACLFSTVAVTHERAHRLERACRELSSRRAKLKQLQTRTWERNRRQEQLERQISQVEEMLGRLIANRRTLAREAMRDAEIFR</sequence>
<proteinExistence type="predicted"/>
<protein>
    <submittedName>
        <fullName evidence="2">Uncharacterized protein</fullName>
    </submittedName>
</protein>
<evidence type="ECO:0000256" key="1">
    <source>
        <dbReference type="SAM" id="Coils"/>
    </source>
</evidence>
<dbReference type="AlphaFoldDB" id="A0AAD0PGH0"/>
<feature type="coiled-coil region" evidence="1">
    <location>
        <begin position="88"/>
        <end position="175"/>
    </location>
</feature>
<accession>A0AAD0PGH0</accession>
<organism evidence="2 3">
    <name type="scientific">Pseudomonas putida</name>
    <name type="common">Arthrobacter siderocapsulatus</name>
    <dbReference type="NCBI Taxonomy" id="303"/>
    <lineage>
        <taxon>Bacteria</taxon>
        <taxon>Pseudomonadati</taxon>
        <taxon>Pseudomonadota</taxon>
        <taxon>Gammaproteobacteria</taxon>
        <taxon>Pseudomonadales</taxon>
        <taxon>Pseudomonadaceae</taxon>
        <taxon>Pseudomonas</taxon>
    </lineage>
</organism>
<evidence type="ECO:0000313" key="2">
    <source>
        <dbReference type="EMBL" id="AXA27336.1"/>
    </source>
</evidence>
<reference evidence="2 3" key="1">
    <citation type="submission" date="2018-06" db="EMBL/GenBank/DDBJ databases">
        <title>The genome of Pseudomonas putida NX-1, a lignin degrader.</title>
        <authorList>
            <person name="Xu Z."/>
        </authorList>
    </citation>
    <scope>NUCLEOTIDE SEQUENCE [LARGE SCALE GENOMIC DNA]</scope>
    <source>
        <strain evidence="2 3">NX-1</strain>
    </source>
</reference>